<dbReference type="GO" id="GO:0030527">
    <property type="term" value="F:structural constituent of chromatin"/>
    <property type="evidence" value="ECO:0007669"/>
    <property type="project" value="InterPro"/>
</dbReference>
<dbReference type="CDD" id="cd22911">
    <property type="entry name" value="HFD_H3"/>
    <property type="match status" value="1"/>
</dbReference>
<dbReference type="Proteomes" id="UP000192596">
    <property type="component" value="Unassembled WGS sequence"/>
</dbReference>
<dbReference type="SUPFAM" id="SSF47113">
    <property type="entry name" value="Histone-fold"/>
    <property type="match status" value="1"/>
</dbReference>
<evidence type="ECO:0000313" key="11">
    <source>
        <dbReference type="Proteomes" id="UP000192596"/>
    </source>
</evidence>
<feature type="domain" description="Core Histone H2A/H2B/H3" evidence="9">
    <location>
        <begin position="63"/>
        <end position="149"/>
    </location>
</feature>
<keyword evidence="5" id="KW-0238">DNA-binding</keyword>
<dbReference type="GO" id="GO:0000786">
    <property type="term" value="C:nucleosome"/>
    <property type="evidence" value="ECO:0007669"/>
    <property type="project" value="UniProtKB-KW"/>
</dbReference>
<protein>
    <submittedName>
        <fullName evidence="10">Histone H3</fullName>
    </submittedName>
</protein>
<keyword evidence="6" id="KW-0539">Nucleus</keyword>
<evidence type="ECO:0000259" key="9">
    <source>
        <dbReference type="Pfam" id="PF00125"/>
    </source>
</evidence>
<evidence type="ECO:0000256" key="6">
    <source>
        <dbReference type="ARBA" id="ARBA00023242"/>
    </source>
</evidence>
<keyword evidence="7" id="KW-0544">Nucleosome core</keyword>
<dbReference type="AlphaFoldDB" id="A0A1V8ST77"/>
<dbReference type="FunFam" id="1.10.20.10:FF:000085">
    <property type="entry name" value="Histone H3.2"/>
    <property type="match status" value="1"/>
</dbReference>
<dbReference type="InterPro" id="IPR009072">
    <property type="entry name" value="Histone-fold"/>
</dbReference>
<dbReference type="Pfam" id="PF00125">
    <property type="entry name" value="Histone"/>
    <property type="match status" value="1"/>
</dbReference>
<evidence type="ECO:0000256" key="2">
    <source>
        <dbReference type="ARBA" id="ARBA00004286"/>
    </source>
</evidence>
<dbReference type="STRING" id="1507870.A0A1V8ST77"/>
<dbReference type="InParanoid" id="A0A1V8ST77"/>
<sequence>MPPKKAQQAAKAPREKPSAAPTRTSARQIEAEKKRKANARKAAARNNTARTTGTVKVARRTKPGTLALREIRQYQLNTELLMPKLPFERLIREILQDLGHTDWRIQEGALGALQEATEAYLVNIFEQTLLSAIHGRRVTVQQKDMRHVFQLQRLNGLHIRD</sequence>
<keyword evidence="4" id="KW-0158">Chromosome</keyword>
<dbReference type="OrthoDB" id="420022at2759"/>
<dbReference type="SMART" id="SM00428">
    <property type="entry name" value="H3"/>
    <property type="match status" value="1"/>
</dbReference>
<evidence type="ECO:0000256" key="3">
    <source>
        <dbReference type="ARBA" id="ARBA00010343"/>
    </source>
</evidence>
<comment type="subcellular location">
    <subcellularLocation>
        <location evidence="2">Chromosome</location>
    </subcellularLocation>
    <subcellularLocation>
        <location evidence="1">Nucleus</location>
    </subcellularLocation>
</comment>
<comment type="caution">
    <text evidence="10">The sequence shown here is derived from an EMBL/GenBank/DDBJ whole genome shotgun (WGS) entry which is preliminary data.</text>
</comment>
<dbReference type="PANTHER" id="PTHR11426">
    <property type="entry name" value="HISTONE H3"/>
    <property type="match status" value="1"/>
</dbReference>
<dbReference type="PRINTS" id="PR00622">
    <property type="entry name" value="HISTONEH3"/>
</dbReference>
<evidence type="ECO:0000256" key="7">
    <source>
        <dbReference type="ARBA" id="ARBA00023269"/>
    </source>
</evidence>
<dbReference type="Gene3D" id="1.10.20.10">
    <property type="entry name" value="Histone, subunit A"/>
    <property type="match status" value="1"/>
</dbReference>
<evidence type="ECO:0000256" key="5">
    <source>
        <dbReference type="ARBA" id="ARBA00023125"/>
    </source>
</evidence>
<dbReference type="GO" id="GO:0003677">
    <property type="term" value="F:DNA binding"/>
    <property type="evidence" value="ECO:0007669"/>
    <property type="project" value="UniProtKB-KW"/>
</dbReference>
<organism evidence="10 11">
    <name type="scientific">Cryoendolithus antarcticus</name>
    <dbReference type="NCBI Taxonomy" id="1507870"/>
    <lineage>
        <taxon>Eukaryota</taxon>
        <taxon>Fungi</taxon>
        <taxon>Dikarya</taxon>
        <taxon>Ascomycota</taxon>
        <taxon>Pezizomycotina</taxon>
        <taxon>Dothideomycetes</taxon>
        <taxon>Dothideomycetidae</taxon>
        <taxon>Cladosporiales</taxon>
        <taxon>Cladosporiaceae</taxon>
        <taxon>Cryoendolithus</taxon>
    </lineage>
</organism>
<dbReference type="GO" id="GO:0046982">
    <property type="term" value="F:protein heterodimerization activity"/>
    <property type="evidence" value="ECO:0007669"/>
    <property type="project" value="InterPro"/>
</dbReference>
<dbReference type="GO" id="GO:0005634">
    <property type="term" value="C:nucleus"/>
    <property type="evidence" value="ECO:0007669"/>
    <property type="project" value="UniProtKB-SubCell"/>
</dbReference>
<gene>
    <name evidence="10" type="ORF">B0A48_11654</name>
</gene>
<dbReference type="EMBL" id="NAJO01000028">
    <property type="protein sequence ID" value="OQO02102.1"/>
    <property type="molecule type" value="Genomic_DNA"/>
</dbReference>
<feature type="compositionally biased region" description="Low complexity" evidence="8">
    <location>
        <begin position="1"/>
        <end position="11"/>
    </location>
</feature>
<reference evidence="11" key="1">
    <citation type="submission" date="2017-03" db="EMBL/GenBank/DDBJ databases">
        <title>Genomes of endolithic fungi from Antarctica.</title>
        <authorList>
            <person name="Coleine C."/>
            <person name="Masonjones S."/>
            <person name="Stajich J.E."/>
        </authorList>
    </citation>
    <scope>NUCLEOTIDE SEQUENCE [LARGE SCALE GENOMIC DNA]</scope>
    <source>
        <strain evidence="11">CCFEE 5527</strain>
    </source>
</reference>
<accession>A0A1V8ST77</accession>
<comment type="similarity">
    <text evidence="3">Belongs to the histone H3 family.</text>
</comment>
<evidence type="ECO:0000256" key="4">
    <source>
        <dbReference type="ARBA" id="ARBA00022454"/>
    </source>
</evidence>
<feature type="compositionally biased region" description="Basic residues" evidence="8">
    <location>
        <begin position="34"/>
        <end position="43"/>
    </location>
</feature>
<proteinExistence type="inferred from homology"/>
<evidence type="ECO:0000313" key="10">
    <source>
        <dbReference type="EMBL" id="OQO02102.1"/>
    </source>
</evidence>
<dbReference type="InterPro" id="IPR007125">
    <property type="entry name" value="H2A/H2B/H3"/>
</dbReference>
<name>A0A1V8ST77_9PEZI</name>
<feature type="region of interest" description="Disordered" evidence="8">
    <location>
        <begin position="1"/>
        <end position="54"/>
    </location>
</feature>
<evidence type="ECO:0000256" key="1">
    <source>
        <dbReference type="ARBA" id="ARBA00004123"/>
    </source>
</evidence>
<evidence type="ECO:0000256" key="8">
    <source>
        <dbReference type="SAM" id="MobiDB-lite"/>
    </source>
</evidence>
<keyword evidence="11" id="KW-1185">Reference proteome</keyword>
<dbReference type="InterPro" id="IPR000164">
    <property type="entry name" value="Histone_H3/CENP-A"/>
</dbReference>